<dbReference type="EMBL" id="ODYU01012643">
    <property type="protein sequence ID" value="SOQ59071.1"/>
    <property type="molecule type" value="Genomic_DNA"/>
</dbReference>
<evidence type="ECO:0000256" key="1">
    <source>
        <dbReference type="SAM" id="MobiDB-lite"/>
    </source>
</evidence>
<reference evidence="2" key="1">
    <citation type="submission" date="2016-07" db="EMBL/GenBank/DDBJ databases">
        <authorList>
            <person name="Bretaudeau A."/>
        </authorList>
    </citation>
    <scope>NUCLEOTIDE SEQUENCE</scope>
    <source>
        <strain evidence="2">Rice</strain>
        <tissue evidence="2">Whole body</tissue>
    </source>
</reference>
<protein>
    <submittedName>
        <fullName evidence="2">SFRICE_033185</fullName>
    </submittedName>
</protein>
<accession>A0A2H1X185</accession>
<name>A0A2H1X185_SPOFR</name>
<feature type="region of interest" description="Disordered" evidence="1">
    <location>
        <begin position="43"/>
        <end position="66"/>
    </location>
</feature>
<dbReference type="AlphaFoldDB" id="A0A2H1X185"/>
<sequence>MKRPRTVGTGGVGALCNPVSAPRANRTGAPQCRPWAAALRVPPAHPLKIASPPERRPKRASHRAPV</sequence>
<evidence type="ECO:0000313" key="2">
    <source>
        <dbReference type="EMBL" id="SOQ59071.1"/>
    </source>
</evidence>
<feature type="compositionally biased region" description="Basic residues" evidence="1">
    <location>
        <begin position="56"/>
        <end position="66"/>
    </location>
</feature>
<gene>
    <name evidence="2" type="ORF">SFRICE_033185</name>
</gene>
<proteinExistence type="predicted"/>
<organism evidence="2">
    <name type="scientific">Spodoptera frugiperda</name>
    <name type="common">Fall armyworm</name>
    <dbReference type="NCBI Taxonomy" id="7108"/>
    <lineage>
        <taxon>Eukaryota</taxon>
        <taxon>Metazoa</taxon>
        <taxon>Ecdysozoa</taxon>
        <taxon>Arthropoda</taxon>
        <taxon>Hexapoda</taxon>
        <taxon>Insecta</taxon>
        <taxon>Pterygota</taxon>
        <taxon>Neoptera</taxon>
        <taxon>Endopterygota</taxon>
        <taxon>Lepidoptera</taxon>
        <taxon>Glossata</taxon>
        <taxon>Ditrysia</taxon>
        <taxon>Noctuoidea</taxon>
        <taxon>Noctuidae</taxon>
        <taxon>Amphipyrinae</taxon>
        <taxon>Spodoptera</taxon>
    </lineage>
</organism>
<feature type="region of interest" description="Disordered" evidence="1">
    <location>
        <begin position="1"/>
        <end position="29"/>
    </location>
</feature>